<dbReference type="Proteomes" id="UP000612808">
    <property type="component" value="Unassembled WGS sequence"/>
</dbReference>
<dbReference type="RefSeq" id="WP_239076589.1">
    <property type="nucleotide sequence ID" value="NZ_BAAAZM010000032.1"/>
</dbReference>
<gene>
    <name evidence="2" type="ORF">Aru02nite_20840</name>
</gene>
<dbReference type="PANTHER" id="PTHR36840">
    <property type="entry name" value="BLL5714 PROTEIN"/>
    <property type="match status" value="1"/>
</dbReference>
<dbReference type="Pfam" id="PF06772">
    <property type="entry name" value="LtrA"/>
    <property type="match status" value="1"/>
</dbReference>
<feature type="transmembrane region" description="Helical" evidence="1">
    <location>
        <begin position="146"/>
        <end position="166"/>
    </location>
</feature>
<keyword evidence="3" id="KW-1185">Reference proteome</keyword>
<evidence type="ECO:0000313" key="3">
    <source>
        <dbReference type="Proteomes" id="UP000612808"/>
    </source>
</evidence>
<protein>
    <submittedName>
        <fullName evidence="2">Membrane protein</fullName>
    </submittedName>
</protein>
<proteinExistence type="predicted"/>
<comment type="caution">
    <text evidence="2">The sequence shown here is derived from an EMBL/GenBank/DDBJ whole genome shotgun (WGS) entry which is preliminary data.</text>
</comment>
<feature type="transmembrane region" description="Helical" evidence="1">
    <location>
        <begin position="112"/>
        <end position="134"/>
    </location>
</feature>
<accession>A0A8J3NBV4</accession>
<feature type="transmembrane region" description="Helical" evidence="1">
    <location>
        <begin position="364"/>
        <end position="382"/>
    </location>
</feature>
<keyword evidence="1" id="KW-0472">Membrane</keyword>
<organism evidence="2 3">
    <name type="scientific">Actinocatenispora rupis</name>
    <dbReference type="NCBI Taxonomy" id="519421"/>
    <lineage>
        <taxon>Bacteria</taxon>
        <taxon>Bacillati</taxon>
        <taxon>Actinomycetota</taxon>
        <taxon>Actinomycetes</taxon>
        <taxon>Micromonosporales</taxon>
        <taxon>Micromonosporaceae</taxon>
        <taxon>Actinocatenispora</taxon>
    </lineage>
</organism>
<feature type="transmembrane region" description="Helical" evidence="1">
    <location>
        <begin position="236"/>
        <end position="258"/>
    </location>
</feature>
<sequence length="389" mass="41163">MSVVGVWVRRMQGRDPGEQHRASTPLELLFDLCFVVAVAQASGQLHHGLAEGHPSVILGYAMVFFAIWWAWMNFTWFASAYDTDDVLYRLLTLVQIAGGLVLAAGVPRAFEHYDFTVITIGYVVMRVALVAQWLRAARQDPAGRAAALRYAVGIVVVQIGWLLRLLLPGDAAYVGFAVLVVAELAVPVWAEARGRRTSWHPGHINERYGLFTLIVLGECVSASTLAVQGATTRHGLSTGLLVTAAGGLVLLFAMWWSYFKHEATAALRVSQFTNMLWGYAHYVIFAAVAAVGAGLSVVAAGSDIPPAATAATVAVPVVGYLLVSGLLHARMRPGSVQLIPLLVAAALILLTAGGAGVLGVPAAILVIGLLVAALVGLGVVTANRTATRT</sequence>
<feature type="transmembrane region" description="Helical" evidence="1">
    <location>
        <begin position="57"/>
        <end position="74"/>
    </location>
</feature>
<feature type="transmembrane region" description="Helical" evidence="1">
    <location>
        <begin position="86"/>
        <end position="106"/>
    </location>
</feature>
<feature type="transmembrane region" description="Helical" evidence="1">
    <location>
        <begin position="210"/>
        <end position="230"/>
    </location>
</feature>
<keyword evidence="1" id="KW-0812">Transmembrane</keyword>
<feature type="transmembrane region" description="Helical" evidence="1">
    <location>
        <begin position="279"/>
        <end position="301"/>
    </location>
</feature>
<dbReference type="AlphaFoldDB" id="A0A8J3NBV4"/>
<name>A0A8J3NBV4_9ACTN</name>
<feature type="transmembrane region" description="Helical" evidence="1">
    <location>
        <begin position="339"/>
        <end position="358"/>
    </location>
</feature>
<feature type="transmembrane region" description="Helical" evidence="1">
    <location>
        <begin position="307"/>
        <end position="327"/>
    </location>
</feature>
<dbReference type="EMBL" id="BOMB01000011">
    <property type="protein sequence ID" value="GID11195.1"/>
    <property type="molecule type" value="Genomic_DNA"/>
</dbReference>
<dbReference type="InterPro" id="IPR010640">
    <property type="entry name" value="Low_temperature_requirement_A"/>
</dbReference>
<evidence type="ECO:0000256" key="1">
    <source>
        <dbReference type="SAM" id="Phobius"/>
    </source>
</evidence>
<evidence type="ECO:0000313" key="2">
    <source>
        <dbReference type="EMBL" id="GID11195.1"/>
    </source>
</evidence>
<keyword evidence="1" id="KW-1133">Transmembrane helix</keyword>
<reference evidence="2" key="1">
    <citation type="submission" date="2021-01" db="EMBL/GenBank/DDBJ databases">
        <title>Whole genome shotgun sequence of Actinocatenispora rupis NBRC 107355.</title>
        <authorList>
            <person name="Komaki H."/>
            <person name="Tamura T."/>
        </authorList>
    </citation>
    <scope>NUCLEOTIDE SEQUENCE</scope>
    <source>
        <strain evidence="2">NBRC 107355</strain>
    </source>
</reference>
<dbReference type="PANTHER" id="PTHR36840:SF1">
    <property type="entry name" value="BLL5714 PROTEIN"/>
    <property type="match status" value="1"/>
</dbReference>
<feature type="transmembrane region" description="Helical" evidence="1">
    <location>
        <begin position="172"/>
        <end position="190"/>
    </location>
</feature>